<gene>
    <name evidence="2" type="ORF">T440DRAFT_124605</name>
</gene>
<sequence>MVKGFARMIFVVRIWGWLAPLPVEVLAGWRAERRMRSTFAISNSSFAFRQSNQFVVNLRKMGEEPQTRRASKALYTTRLRSAHILAHTPHHTRLRPKSSKR</sequence>
<accession>A0A6A7B5S7</accession>
<proteinExistence type="predicted"/>
<reference evidence="2" key="1">
    <citation type="submission" date="2020-01" db="EMBL/GenBank/DDBJ databases">
        <authorList>
            <consortium name="DOE Joint Genome Institute"/>
            <person name="Haridas S."/>
            <person name="Albert R."/>
            <person name="Binder M."/>
            <person name="Bloem J."/>
            <person name="Labutti K."/>
            <person name="Salamov A."/>
            <person name="Andreopoulos B."/>
            <person name="Baker S.E."/>
            <person name="Barry K."/>
            <person name="Bills G."/>
            <person name="Bluhm B.H."/>
            <person name="Cannon C."/>
            <person name="Castanera R."/>
            <person name="Culley D.E."/>
            <person name="Daum C."/>
            <person name="Ezra D."/>
            <person name="Gonzalez J.B."/>
            <person name="Henrissat B."/>
            <person name="Kuo A."/>
            <person name="Liang C."/>
            <person name="Lipzen A."/>
            <person name="Lutzoni F."/>
            <person name="Magnuson J."/>
            <person name="Mondo S."/>
            <person name="Nolan M."/>
            <person name="Ohm R."/>
            <person name="Pangilinan J."/>
            <person name="Park H.-J."/>
            <person name="Ramirez L."/>
            <person name="Alfaro M."/>
            <person name="Sun H."/>
            <person name="Tritt A."/>
            <person name="Yoshinaga Y."/>
            <person name="Zwiers L.-H."/>
            <person name="Turgeon B.G."/>
            <person name="Goodwin S.B."/>
            <person name="Spatafora J.W."/>
            <person name="Crous P.W."/>
            <person name="Grigoriev I.V."/>
        </authorList>
    </citation>
    <scope>NUCLEOTIDE SEQUENCE</scope>
    <source>
        <strain evidence="2">IPT5</strain>
    </source>
</reference>
<dbReference type="Proteomes" id="UP000799423">
    <property type="component" value="Unassembled WGS sequence"/>
</dbReference>
<organism evidence="2 3">
    <name type="scientific">Plenodomus tracheiphilus IPT5</name>
    <dbReference type="NCBI Taxonomy" id="1408161"/>
    <lineage>
        <taxon>Eukaryota</taxon>
        <taxon>Fungi</taxon>
        <taxon>Dikarya</taxon>
        <taxon>Ascomycota</taxon>
        <taxon>Pezizomycotina</taxon>
        <taxon>Dothideomycetes</taxon>
        <taxon>Pleosporomycetidae</taxon>
        <taxon>Pleosporales</taxon>
        <taxon>Pleosporineae</taxon>
        <taxon>Leptosphaeriaceae</taxon>
        <taxon>Plenodomus</taxon>
    </lineage>
</organism>
<keyword evidence="1" id="KW-0732">Signal</keyword>
<evidence type="ECO:0000256" key="1">
    <source>
        <dbReference type="SAM" id="SignalP"/>
    </source>
</evidence>
<keyword evidence="3" id="KW-1185">Reference proteome</keyword>
<protein>
    <recommendedName>
        <fullName evidence="4">Secreted protein</fullName>
    </recommendedName>
</protein>
<evidence type="ECO:0008006" key="4">
    <source>
        <dbReference type="Google" id="ProtNLM"/>
    </source>
</evidence>
<feature type="signal peptide" evidence="1">
    <location>
        <begin position="1"/>
        <end position="27"/>
    </location>
</feature>
<evidence type="ECO:0000313" key="3">
    <source>
        <dbReference type="Proteomes" id="UP000799423"/>
    </source>
</evidence>
<dbReference type="EMBL" id="MU006310">
    <property type="protein sequence ID" value="KAF2849719.1"/>
    <property type="molecule type" value="Genomic_DNA"/>
</dbReference>
<name>A0A6A7B5S7_9PLEO</name>
<dbReference type="AlphaFoldDB" id="A0A6A7B5S7"/>
<feature type="chain" id="PRO_5025639020" description="Secreted protein" evidence="1">
    <location>
        <begin position="28"/>
        <end position="101"/>
    </location>
</feature>
<evidence type="ECO:0000313" key="2">
    <source>
        <dbReference type="EMBL" id="KAF2849719.1"/>
    </source>
</evidence>